<dbReference type="Gene3D" id="2.60.120.40">
    <property type="match status" value="1"/>
</dbReference>
<dbReference type="PANTHER" id="PTHR31635:SF196">
    <property type="entry name" value="REVERSE TRANSCRIPTASE DOMAIN-CONTAINING PROTEIN-RELATED"/>
    <property type="match status" value="1"/>
</dbReference>
<keyword evidence="4" id="KW-1185">Reference proteome</keyword>
<keyword evidence="3" id="KW-0808">Transferase</keyword>
<feature type="compositionally biased region" description="Basic and acidic residues" evidence="1">
    <location>
        <begin position="54"/>
        <end position="83"/>
    </location>
</feature>
<sequence length="292" mass="32660">MAKGEGVEDLRHRLNKPQPIPCNKNYAQEKMNHPMQSQDLQTARQQARSNSNSRRADVDTTDQPTKEGAKDARDVTSHTDTKDSQNIPLTSTPVGHSTKSSQERNDKQRNQNTMHPWLDKSKKKMNCLLYHLVKSGCIVSHTVSDWFMLERGCRQGDPISPYLFLIASEIPASMIRPNGHIKGYTKNGIEIKVSQYADDTTIFLDGSEIAFEKYSGLKMNQDKTKVETAIIVNDKEIARIYSGAHDAHGSGSNMAALSLHSGDVVWIRLLYQGGNHVHGYYSTFTGTLLQEA</sequence>
<dbReference type="Pfam" id="PF00078">
    <property type="entry name" value="RVT_1"/>
    <property type="match status" value="1"/>
</dbReference>
<dbReference type="EMBL" id="BLXT01007274">
    <property type="protein sequence ID" value="GFO37574.1"/>
    <property type="molecule type" value="Genomic_DNA"/>
</dbReference>
<dbReference type="GO" id="GO:0003964">
    <property type="term" value="F:RNA-directed DNA polymerase activity"/>
    <property type="evidence" value="ECO:0007669"/>
    <property type="project" value="UniProtKB-KW"/>
</dbReference>
<organism evidence="3 4">
    <name type="scientific">Plakobranchus ocellatus</name>
    <dbReference type="NCBI Taxonomy" id="259542"/>
    <lineage>
        <taxon>Eukaryota</taxon>
        <taxon>Metazoa</taxon>
        <taxon>Spiralia</taxon>
        <taxon>Lophotrochozoa</taxon>
        <taxon>Mollusca</taxon>
        <taxon>Gastropoda</taxon>
        <taxon>Heterobranchia</taxon>
        <taxon>Euthyneura</taxon>
        <taxon>Panpulmonata</taxon>
        <taxon>Sacoglossa</taxon>
        <taxon>Placobranchoidea</taxon>
        <taxon>Plakobranchidae</taxon>
        <taxon>Plakobranchus</taxon>
    </lineage>
</organism>
<protein>
    <submittedName>
        <fullName evidence="3">Reverse transcriptase-like protein</fullName>
    </submittedName>
</protein>
<feature type="compositionally biased region" description="Low complexity" evidence="1">
    <location>
        <begin position="43"/>
        <end position="53"/>
    </location>
</feature>
<feature type="domain" description="Reverse transcriptase" evidence="2">
    <location>
        <begin position="115"/>
        <end position="210"/>
    </location>
</feature>
<gene>
    <name evidence="3" type="ORF">PoB_006407900</name>
</gene>
<name>A0AAV4D092_9GAST</name>
<feature type="compositionally biased region" description="Basic and acidic residues" evidence="1">
    <location>
        <begin position="1"/>
        <end position="12"/>
    </location>
</feature>
<proteinExistence type="predicted"/>
<comment type="caution">
    <text evidence="3">The sequence shown here is derived from an EMBL/GenBank/DDBJ whole genome shotgun (WGS) entry which is preliminary data.</text>
</comment>
<evidence type="ECO:0000313" key="3">
    <source>
        <dbReference type="EMBL" id="GFO37574.1"/>
    </source>
</evidence>
<evidence type="ECO:0000256" key="1">
    <source>
        <dbReference type="SAM" id="MobiDB-lite"/>
    </source>
</evidence>
<dbReference type="InterPro" id="IPR008983">
    <property type="entry name" value="Tumour_necrosis_fac-like_dom"/>
</dbReference>
<dbReference type="AlphaFoldDB" id="A0AAV4D092"/>
<evidence type="ECO:0000259" key="2">
    <source>
        <dbReference type="Pfam" id="PF00078"/>
    </source>
</evidence>
<feature type="compositionally biased region" description="Polar residues" evidence="1">
    <location>
        <begin position="84"/>
        <end position="100"/>
    </location>
</feature>
<reference evidence="3 4" key="1">
    <citation type="journal article" date="2021" name="Elife">
        <title>Chloroplast acquisition without the gene transfer in kleptoplastic sea slugs, Plakobranchus ocellatus.</title>
        <authorList>
            <person name="Maeda T."/>
            <person name="Takahashi S."/>
            <person name="Yoshida T."/>
            <person name="Shimamura S."/>
            <person name="Takaki Y."/>
            <person name="Nagai Y."/>
            <person name="Toyoda A."/>
            <person name="Suzuki Y."/>
            <person name="Arimoto A."/>
            <person name="Ishii H."/>
            <person name="Satoh N."/>
            <person name="Nishiyama T."/>
            <person name="Hasebe M."/>
            <person name="Maruyama T."/>
            <person name="Minagawa J."/>
            <person name="Obokata J."/>
            <person name="Shigenobu S."/>
        </authorList>
    </citation>
    <scope>NUCLEOTIDE SEQUENCE [LARGE SCALE GENOMIC DNA]</scope>
</reference>
<keyword evidence="3" id="KW-0548">Nucleotidyltransferase</keyword>
<dbReference type="PANTHER" id="PTHR31635">
    <property type="entry name" value="REVERSE TRANSCRIPTASE DOMAIN-CONTAINING PROTEIN-RELATED"/>
    <property type="match status" value="1"/>
</dbReference>
<accession>A0AAV4D092</accession>
<dbReference type="InterPro" id="IPR000477">
    <property type="entry name" value="RT_dom"/>
</dbReference>
<dbReference type="Proteomes" id="UP000735302">
    <property type="component" value="Unassembled WGS sequence"/>
</dbReference>
<keyword evidence="3" id="KW-0695">RNA-directed DNA polymerase</keyword>
<evidence type="ECO:0000313" key="4">
    <source>
        <dbReference type="Proteomes" id="UP000735302"/>
    </source>
</evidence>
<dbReference type="SUPFAM" id="SSF49842">
    <property type="entry name" value="TNF-like"/>
    <property type="match status" value="1"/>
</dbReference>
<feature type="region of interest" description="Disordered" evidence="1">
    <location>
        <begin position="1"/>
        <end position="118"/>
    </location>
</feature>